<evidence type="ECO:0000313" key="2">
    <source>
        <dbReference type="Proteomes" id="UP000186895"/>
    </source>
</evidence>
<organism evidence="1 2">
    <name type="scientific">Marinobacterium stanieri</name>
    <dbReference type="NCBI Taxonomy" id="49186"/>
    <lineage>
        <taxon>Bacteria</taxon>
        <taxon>Pseudomonadati</taxon>
        <taxon>Pseudomonadota</taxon>
        <taxon>Gammaproteobacteria</taxon>
        <taxon>Oceanospirillales</taxon>
        <taxon>Oceanospirillaceae</taxon>
        <taxon>Marinobacterium</taxon>
    </lineage>
</organism>
<reference evidence="1 2" key="1">
    <citation type="submission" date="2017-01" db="EMBL/GenBank/DDBJ databases">
        <authorList>
            <person name="Mah S.A."/>
            <person name="Swanson W.J."/>
            <person name="Moy G.W."/>
            <person name="Vacquier V.D."/>
        </authorList>
    </citation>
    <scope>NUCLEOTIDE SEQUENCE [LARGE SCALE GENOMIC DNA]</scope>
    <source>
        <strain evidence="1 2">DSM 7027</strain>
    </source>
</reference>
<dbReference type="Pfam" id="PF07030">
    <property type="entry name" value="Phage_Mu_Gp36"/>
    <property type="match status" value="1"/>
</dbReference>
<name>A0A1N6RQ00_9GAMM</name>
<keyword evidence="2" id="KW-1185">Reference proteome</keyword>
<dbReference type="STRING" id="49186.SAMN05421647_103457"/>
<proteinExistence type="predicted"/>
<evidence type="ECO:0000313" key="1">
    <source>
        <dbReference type="EMBL" id="SIQ30877.1"/>
    </source>
</evidence>
<protein>
    <submittedName>
        <fullName evidence="1">Mu-like prophage protein gp36</fullName>
    </submittedName>
</protein>
<sequence length="167" mass="18395">MSYITHEQLAKRPGVRELAQVATPEHESIVDSELMEATLTGADRSAWSIEDIEVADEALSAIEDAMVDAKSVIDGFLSRRGYLPLTSVPPIVNTWARVIVRYMLHKDRIGDSKDDPIVRDYQDAMKLLQLTADGKFSLGADDPTQSNGADLDVQFMSDGRVFGRGLV</sequence>
<dbReference type="RefSeq" id="WP_076462578.1">
    <property type="nucleotide sequence ID" value="NZ_FTMN01000003.1"/>
</dbReference>
<dbReference type="EMBL" id="FTMN01000003">
    <property type="protein sequence ID" value="SIQ30877.1"/>
    <property type="molecule type" value="Genomic_DNA"/>
</dbReference>
<gene>
    <name evidence="1" type="ORF">SAMN05421647_103457</name>
</gene>
<dbReference type="AlphaFoldDB" id="A0A1N6RQ00"/>
<dbReference type="InterPro" id="IPR009752">
    <property type="entry name" value="Phage_Mu_GpJ"/>
</dbReference>
<accession>A0A1N6RQ00</accession>
<dbReference type="Proteomes" id="UP000186895">
    <property type="component" value="Unassembled WGS sequence"/>
</dbReference>